<feature type="region of interest" description="Disordered" evidence="1">
    <location>
        <begin position="2788"/>
        <end position="2860"/>
    </location>
</feature>
<feature type="compositionally biased region" description="Polar residues" evidence="1">
    <location>
        <begin position="2593"/>
        <end position="2605"/>
    </location>
</feature>
<feature type="region of interest" description="Disordered" evidence="1">
    <location>
        <begin position="3904"/>
        <end position="4050"/>
    </location>
</feature>
<feature type="region of interest" description="Disordered" evidence="1">
    <location>
        <begin position="2092"/>
        <end position="2117"/>
    </location>
</feature>
<reference evidence="6" key="4">
    <citation type="journal article" date="2015" name="PLoS ONE">
        <title>Comprehensive Evaluation of Toxoplasma gondii VEG and Neospora caninum LIV Genomes with Tachyzoite Stage Transcriptome and Proteome Defines Novel Transcript Features.</title>
        <authorList>
            <person name="Ramaprasad A."/>
            <person name="Mourier T."/>
            <person name="Naeem R."/>
            <person name="Malas T.B."/>
            <person name="Moussa E."/>
            <person name="Panigrahi A."/>
            <person name="Vermont S.J."/>
            <person name="Otto T.D."/>
            <person name="Wastling J."/>
            <person name="Pain A."/>
        </authorList>
    </citation>
    <scope>NUCLEOTIDE SEQUENCE</scope>
    <source>
        <strain evidence="6">Liverpool</strain>
    </source>
</reference>
<reference evidence="7" key="3">
    <citation type="journal article" date="2012" name="PLoS Pathog.">
        <title>Comparative genomics of the apicomplexan parasites Toxoplasma gondii and Neospora caninum: Coccidia differing in host range and transmission strategy.</title>
        <authorList>
            <person name="Reid A.J."/>
            <person name="Vermont S.J."/>
            <person name="Cotton J.A."/>
            <person name="Harris D."/>
            <person name="Hill-Cawthorne G.A."/>
            <person name="Konen-Waisman S."/>
            <person name="Latham S.M."/>
            <person name="Mourier T."/>
            <person name="Norton R."/>
            <person name="Quail M.A."/>
            <person name="Sanders M."/>
            <person name="Shanmugam D."/>
            <person name="Sohal A."/>
            <person name="Wasmuth J.D."/>
            <person name="Brunk B."/>
            <person name="Grigg M.E."/>
            <person name="Howard J.C."/>
            <person name="Parkinson J."/>
            <person name="Roos D.S."/>
            <person name="Trees A.J."/>
            <person name="Berriman M."/>
            <person name="Pain A."/>
            <person name="Wastling J.M."/>
        </authorList>
    </citation>
    <scope>NUCLEOTIDE SEQUENCE [LARGE SCALE GENOMIC DNA]</scope>
    <source>
        <strain evidence="7">Liverpool</strain>
    </source>
</reference>
<feature type="region of interest" description="Disordered" evidence="1">
    <location>
        <begin position="2289"/>
        <end position="2374"/>
    </location>
</feature>
<evidence type="ECO:0000313" key="5">
    <source>
        <dbReference type="EMBL" id="CBZ54074.1"/>
    </source>
</evidence>
<feature type="compositionally biased region" description="Basic and acidic residues" evidence="1">
    <location>
        <begin position="4167"/>
        <end position="4181"/>
    </location>
</feature>
<feature type="domain" description="Rapamycin-insensitive companion of mTOR middle" evidence="2">
    <location>
        <begin position="2136"/>
        <end position="2766"/>
    </location>
</feature>
<dbReference type="InterPro" id="IPR029452">
    <property type="entry name" value="RICTOR_V"/>
</dbReference>
<feature type="compositionally biased region" description="Polar residues" evidence="1">
    <location>
        <begin position="2459"/>
        <end position="2476"/>
    </location>
</feature>
<accession>F0VLE6</accession>
<keyword evidence="7" id="KW-1185">Reference proteome</keyword>
<evidence type="ECO:0000259" key="4">
    <source>
        <dbReference type="SMART" id="SM01310"/>
    </source>
</evidence>
<evidence type="ECO:0000259" key="2">
    <source>
        <dbReference type="SMART" id="SM01307"/>
    </source>
</evidence>
<feature type="compositionally biased region" description="Polar residues" evidence="1">
    <location>
        <begin position="3500"/>
        <end position="3514"/>
    </location>
</feature>
<feature type="compositionally biased region" description="Basic and acidic residues" evidence="1">
    <location>
        <begin position="3988"/>
        <end position="4000"/>
    </location>
</feature>
<dbReference type="VEuPathDB" id="ToxoDB:NCLIV_045070"/>
<feature type="region of interest" description="Disordered" evidence="1">
    <location>
        <begin position="1266"/>
        <end position="1296"/>
    </location>
</feature>
<dbReference type="GO" id="GO:0031932">
    <property type="term" value="C:TORC2 complex"/>
    <property type="evidence" value="ECO:0007669"/>
    <property type="project" value="InterPro"/>
</dbReference>
<dbReference type="PANTHER" id="PTHR13298">
    <property type="entry name" value="CYTOSOLIC REGULATOR PIANISSIMO"/>
    <property type="match status" value="1"/>
</dbReference>
<organism evidence="5 7">
    <name type="scientific">Neospora caninum (strain Liverpool)</name>
    <dbReference type="NCBI Taxonomy" id="572307"/>
    <lineage>
        <taxon>Eukaryota</taxon>
        <taxon>Sar</taxon>
        <taxon>Alveolata</taxon>
        <taxon>Apicomplexa</taxon>
        <taxon>Conoidasida</taxon>
        <taxon>Coccidia</taxon>
        <taxon>Eucoccidiorida</taxon>
        <taxon>Eimeriorina</taxon>
        <taxon>Sarcocystidae</taxon>
        <taxon>Neospora</taxon>
    </lineage>
</organism>
<feature type="region of interest" description="Disordered" evidence="1">
    <location>
        <begin position="4286"/>
        <end position="4305"/>
    </location>
</feature>
<feature type="region of interest" description="Disordered" evidence="1">
    <location>
        <begin position="3464"/>
        <end position="3521"/>
    </location>
</feature>
<dbReference type="InterPro" id="IPR028268">
    <property type="entry name" value="Pianissimo_fam"/>
</dbReference>
<feature type="compositionally biased region" description="Basic and acidic residues" evidence="1">
    <location>
        <begin position="2811"/>
        <end position="2823"/>
    </location>
</feature>
<feature type="region of interest" description="Disordered" evidence="1">
    <location>
        <begin position="206"/>
        <end position="229"/>
    </location>
</feature>
<feature type="compositionally biased region" description="Basic and acidic residues" evidence="1">
    <location>
        <begin position="452"/>
        <end position="466"/>
    </location>
</feature>
<feature type="compositionally biased region" description="Basic and acidic residues" evidence="1">
    <location>
        <begin position="842"/>
        <end position="854"/>
    </location>
</feature>
<feature type="domain" description="Rapamycin-insensitive companion of mTOR N-terminal" evidence="3">
    <location>
        <begin position="566"/>
        <end position="1424"/>
    </location>
</feature>
<feature type="region of interest" description="Disordered" evidence="1">
    <location>
        <begin position="1051"/>
        <end position="1100"/>
    </location>
</feature>
<dbReference type="SMART" id="SM01307">
    <property type="entry name" value="RICTOR_M"/>
    <property type="match status" value="1"/>
</dbReference>
<feature type="region of interest" description="Disordered" evidence="1">
    <location>
        <begin position="2444"/>
        <end position="2537"/>
    </location>
</feature>
<feature type="region of interest" description="Disordered" evidence="1">
    <location>
        <begin position="791"/>
        <end position="854"/>
    </location>
</feature>
<dbReference type="Proteomes" id="UP000007494">
    <property type="component" value="Chromosome X"/>
</dbReference>
<protein>
    <recommendedName>
        <fullName evidence="8">Rapamycin-insensitive companion of mTOR N-terminal domain-containing protein</fullName>
    </recommendedName>
</protein>
<dbReference type="PANTHER" id="PTHR13298:SF11">
    <property type="entry name" value="RAPAMYCIN-INSENSITIVE COMPANION OF MTOR"/>
    <property type="match status" value="1"/>
</dbReference>
<dbReference type="EMBL" id="FR823391">
    <property type="protein sequence ID" value="CBZ54074.1"/>
    <property type="molecule type" value="Genomic_DNA"/>
</dbReference>
<reference evidence="5" key="2">
    <citation type="submission" date="2011-03" db="EMBL/GenBank/DDBJ databases">
        <title>Comparative genomics and transcriptomics of Neospora caninum and Toxoplasma gondii.</title>
        <authorList>
            <person name="Reid A.J."/>
            <person name="Sohal A."/>
            <person name="Harris D."/>
            <person name="Quail M."/>
            <person name="Sanders M."/>
            <person name="Berriman M."/>
            <person name="Wastling J.M."/>
            <person name="Pain A."/>
        </authorList>
    </citation>
    <scope>NUCLEOTIDE SEQUENCE</scope>
    <source>
        <strain evidence="5">Liverpool</strain>
    </source>
</reference>
<feature type="compositionally biased region" description="Basic and acidic residues" evidence="1">
    <location>
        <begin position="3951"/>
        <end position="3961"/>
    </location>
</feature>
<feature type="region of interest" description="Disordered" evidence="1">
    <location>
        <begin position="1617"/>
        <end position="1649"/>
    </location>
</feature>
<feature type="region of interest" description="Disordered" evidence="1">
    <location>
        <begin position="4243"/>
        <end position="4272"/>
    </location>
</feature>
<feature type="compositionally biased region" description="Basic and acidic residues" evidence="1">
    <location>
        <begin position="3699"/>
        <end position="3717"/>
    </location>
</feature>
<dbReference type="GeneID" id="13442054"/>
<feature type="region of interest" description="Disordered" evidence="1">
    <location>
        <begin position="542"/>
        <end position="570"/>
    </location>
</feature>
<dbReference type="eggNOG" id="ENOG502QZN2">
    <property type="taxonomic scope" value="Eukaryota"/>
</dbReference>
<feature type="compositionally biased region" description="Basic and acidic residues" evidence="1">
    <location>
        <begin position="2510"/>
        <end position="2534"/>
    </location>
</feature>
<feature type="region of interest" description="Disordered" evidence="1">
    <location>
        <begin position="3692"/>
        <end position="3717"/>
    </location>
</feature>
<dbReference type="InParanoid" id="F0VLE6"/>
<feature type="region of interest" description="Disordered" evidence="1">
    <location>
        <begin position="1820"/>
        <end position="1861"/>
    </location>
</feature>
<name>F0VLE6_NEOCL</name>
<feature type="domain" description="Rapamycin-insensitive companion of mTOR" evidence="4">
    <location>
        <begin position="3872"/>
        <end position="4125"/>
    </location>
</feature>
<feature type="region of interest" description="Disordered" evidence="1">
    <location>
        <begin position="3293"/>
        <end position="3334"/>
    </location>
</feature>
<dbReference type="InterPro" id="IPR028267">
    <property type="entry name" value="Pianissimo_N"/>
</dbReference>
<evidence type="ECO:0000313" key="6">
    <source>
        <dbReference type="EMBL" id="CEL68770.1"/>
    </source>
</evidence>
<dbReference type="SMART" id="SM01308">
    <property type="entry name" value="RICTOR_N"/>
    <property type="match status" value="1"/>
</dbReference>
<dbReference type="OMA" id="WDWQLIS"/>
<dbReference type="EMBL" id="LN714485">
    <property type="protein sequence ID" value="CEL68770.1"/>
    <property type="molecule type" value="Genomic_DNA"/>
</dbReference>
<feature type="region of interest" description="Disordered" evidence="1">
    <location>
        <begin position="2582"/>
        <end position="2652"/>
    </location>
</feature>
<reference evidence="5" key="1">
    <citation type="submission" date="2011-02" db="EMBL/GenBank/DDBJ databases">
        <authorList>
            <person name="Aslett M."/>
        </authorList>
    </citation>
    <scope>NUCLEOTIDE SEQUENCE</scope>
    <source>
        <strain evidence="5">Liverpool</strain>
    </source>
</reference>
<proteinExistence type="predicted"/>
<feature type="compositionally biased region" description="Basic and acidic residues" evidence="1">
    <location>
        <begin position="2294"/>
        <end position="2308"/>
    </location>
</feature>
<sequence length="4471" mass="482290">MSDFPGEAGAHVPSSEGSPEAPRHAGCPPSRQIGAPTAGLSFSGAIPSPFPATSAAFSFTRKEKVFEGIRTPREHSKATDGVHVYTPFSRERATLDVDGSSAFASEDDDVTPLHQAASLGAFGRRDMPGLSDLPHEHEIGHGTFTVPHRLRKRALSIAAAGMVTAEERNHSAESLTEQPPGRNNGWGRRRFQSECYAADCFPQFRPPSSAGLPSSDGEPRRGAAADPLPGAPAAFFKPNVFRLRSPMPVGTRPEAKPERTTRAPVFSRYVSQRTSPFPFVANRRGKLRCRNEPLPPRAIREQLHVLRRLFRRITHVIRHTTFAWHEEDEDSLLGDNTSEAGERKESRCSDSKLACRNASGRRTEQPTFEQYYSLSEVSGSGRTCRSWSAGELDGPVKVAEVPTTPNAGASGGGSARMVVTETEETFEDDGVLTEDVPDQDRVTSPSVWSRWPRNEVPSDEKDPTQRSREVLFSAQRSGSFGVDRWEESRRRDGEFDLCCLLRRLVTVLQQRGTGAAKDDLRGKERRTRSWLVGADSRALPAPNMYAYPDSGEEEWQTPTARGRPEARSSSCPVSALDLLPLSFIRTLRLLLVHPEPHCRVLAIEACTTLLTSAVQHRRFASLLVPNIIAKALLREPEALSYSCFEQPQRGGVCPFHTGRLAPDRRWPPELHASLPCSGFASSAGPDCGDETEAAAASATGSGAVYFEREAALTFVRVWTALGRGASRSSDGRRVAASSLQPCGAPYCRCVDLDLFTRPLLPDVFVYTVTSMAAATEDADANVAVGAQPGAHFRASSTGRSSGRHMAHPHAAPNRAIAPRLGEPAGRAFEGKPHHGAGAGDGQRAEDTRGSHEGRSRWESTCASAAMQWRVACLETVLGFGLLCPCILVETRTTGVLVDALTDVEAQAYNPGLGPAICVFLIALLSHRYPQKLAEDSPPSPAVAGTPRLACQTISPFGAGRGAPSTLREQFSACTYGAAGGTSPGQAWQRRDVDSARKTVVEDRCVCGRPLSSSSRLQLEQTYITELSRLCGVAIEIVQACSSPGSVAAAAGGRTGAGRGAVPGEPARRHQTAPGPVFQPRRSSGAAEGPTRGSGAGARATSKAPEGFAAARACTRPNVAPAANFLPSGFRSALRLYRRWILVSSALLCLSQSFSTLMALWRLPTGLPSLVRLLASPIDPCAMCWILRLFHAMLSYAVGCQGRRMTLAECDSLSNCQIDRSAAACVCPKRTGDRSRESGSARRDPTRSSLAREPAGIDALIRRRFTSGREDERPFSCPWASDSGPRSPFSGPSSPRRRADLSGLYFSPFGLRGRTTYTPPLSGADPFVSGSAASADYGSHDWPEDSDPTKNAYGDVAFPFASAAEAPDRAAHRSRPPGCAPFRCASSANQPVTRDIVETRSLLVARLMLHAQLHVVLAGLCSLRDDHHRRTADTPCLIPVIPSDVQFVPETLKIDVHGVTELSSSFAKCLLCAERGPAPRGFSGWSSNKTGILSAAPPRACQQRTPKDVAVDTRLPGSTLQNFIPFAAIVRTEAAHLLYALVHTVAAFFPLHLLRHKLDAETVFRQLRPPPPAGPAQCAWVDREPSARARALSSQAAQPLHAQSQEFYRGAPVDAVPSSLHSRWRQTGERGPQGGARDRLPHNRRGGQGWNELRRATNFGDDLRLRRPFSENYQANTWSEIASRSVHNVAFSDHMSLATLSDSTARGEQSSASVWQGPRTYHRVLASCFKRGSDSTSLSVISTLSLLHFVAAPPVRCGLRSLIAGGKLVCKSEGTGIYGSLRLLLRYGNRADAQAPQCHTADSVLAEHACEQTPLEDLAPSAFDEDAPVGEMDAGRTAFSGPQHPDGALQDPRAGVRDPASLPALNENGVLAANSAEVGCALQPFTGPSFVEDPYPHLESERGKLSECANHSVTTRMTGCQQKRSCPSPSSEASAFYDRRGPSIRGFSTSSCQIQEEVLRRLMVLHEEEEGQLQHGGSCPTLQMLSDVVPFIFGDSARIGLAHRIEVCWHAAPCMPMVLPRRSLSGGPASLSPPFAISDARPSGKVVPECVDVSGRTTGSRVPGSALFSVAPLPKLSLGSGVNQANLQEETVRNIDTGRGSKRQDSAGAASLAQPAGWPTASRGPLPDAHFSTPSASSMSALIELMNATGVLKYSVESAGLWDWQLISRLLFGPLVSHLRFLVAFSADLTRVFEVFLQQVLAFFLPSSCGFACLPWDMDNLHFLLIANALVSLLLIVPHNALTLSLPLSSSLSTVQMLRLCEKPPQGPRAPSWCQGNRRLRSVMPRIACTPVDKGQTERRQVSEQEAAHRAQPLVGRRASYSPGSFHRAESATGRPVGLRTASQSDAGPSGGLSGSQSKTPVGAAKRGAPDEETGAGLCGRRALLMEIAGLLLQELLLPPHVSPASACRCSSLCTSLSTPHMSRFSQGPLAGAAFPQTVEEGREIRTPADTALRSGAPRGNQTGQGSEDGNLSSSTDGPEPQEQHAGGGGSPEILERSRGVDARGQSVEAKQGRRPDLERGWENRTKRLDGKPARETSPLTLASRIPLVEKTLSFAVAADTSIVRLRGKRLVYHVHMRTAEQLPTRLAKPRGGNQASGTGLQSSGHHTAAGARQPDKSGKGQARPCASSSSHVCSADRPGVGREPPPSPSVRNEQLRLAAVLPRVLADHHTRRTLSGQYGAIVGTFSASLEGVIQLSRAGIFALLIQLIDQGPAKDALVGHFFPHLCLDFVPARRVLSRILSRGSLFLRLRCLAYWQRQILDDGARADDAVCVAGDQAGLDVGLVRRHGEPTETFRSQSPKAQEGNGRRRSGTRDSCRPGRREAVGASLGDQRRSESEISQPQHPGSDSDDACAPSSSGSNASLFAKTPRWAWQLQEVILKCLGTNQPALLRSEAIRIVTIVCRRKTRRAVRVILNLMETGKVSIESWPRVLQLQLLRADDGVQTGTRDGWVHRLLNEYIAAAHGDGVERPHCWEAASSVGRKHAGRDETSEEPESQQRPTRNSESENRLPVQEPVCEEVRARGSGAEIHHFGPLTGMRGSNCGSVPRVTLRSQTPLKRFVYVRLMEHLMTKVSNLPEIWETRMLGSKAVDLDLSVPAASSPGLHRPPPLGQSGGVPAASAFAGYPDAWAWSRTHPRGKPAPPHFPPLQAELDPGHVEKLVYVPGSALSPGVQPTGNDAHSRVPWIFHLLQREEAAGSAIAPVRGLPVSEESRRCADGKGRRGSASTAQSVVEAAFAQLDANVVVPGVAGAIRFRRGTMRKGGGGPGCTWMSHVPCQLQVQLVAILESRRQAAQLRRTGGGSNAKGEATVGERNGEEGEDSGGLGKNSGEGRRTGASVRCAEGLLGDQAERLRNGWRGGATPVRGDAVDEEDEDERVAAIIREKGVRIALEEGFVSEEAVTARMWIVEQFPLDGMVFADSVSAAQRAAMRHVCTSSSVCSVSPVPLSRRGSFASSSASWREVPGTFSSVRDDHSNASTGLSFPEASSDGPSDRQSRAGMSEASSTAAEQVNPSARQEQRQGRASALDGLVDLSHIEESYSLVSLGNQEHRIPVRKFLVPRRLLSDRSTRADTAQAHVEGRASRSRPPSRTKEDADSGNGEPLSPFLDVALRVRVVAGGAYADRTGRFQRNAERAAWEYLSRTEQTASIWEQMKNRGTAAASDGGPPPSARTASPQPGSVQCGLLEVNQENDAASLTSAPEGEHRHRGELRRAKDEERRRRTLWNSIGPRCLTFNMESFLPPEGDDGARRWRDSHQERAACPPQEASTLGPVVLCTGNFRWVFCMHRQPEQDRRDFTDFGVFRRRWEHELYMLHLVRLHGPIVVPRARRVAAAPPPSIISYLALSHSGCRVLLNHPTFLPYLESVLRRPSRVKPAEVCAAIWSVCQMASTSLGNEYLLEYDRQKERRRKNAKASASRPQGGDRETPMNASVRSGHVPGQAQGGPEGGGNSGDACRRETRDLRLHGAGTEPKAGAGQGSSPAHPYVVPEAEEGRCERDRRENQSDPPSCTDGELELPRSVNGEVKSGEGRGKHEPNLARLEAPDSRDEMSKQETVARLGHCERDSSPEVVNKHEEESTVSSSALLRLVMRIACRGTPPCIRSTCLHALSLVPVCEPAENAAAATHWDLAARGPVQERLFEFLAGVATGSEEDTTDTEGECSASGRTGGQAEKEKQGRSNTEHRPLARLGNGSGACTSGKKEAEAAEVQDHWIVLGKLVWAPPFNPPVPQDGRRYSSLFSLEKARGCLPSSSQAGGGGTPRTSISATRTPRRRSKQEILQRLEESQKGDTCLRDLTVEGGSRSSSVREDSLQDSFSSALNSQDLPYTGGPPRKALARIEETAWTLSDESLRPSYACFGSQHWSILEMISKLPNSVAVRISGLISHLQSIKQRNPSLFLSVELWWRVEQLMCLYCFSAHLRRFVASLFGETLNDPTALSYLDALAEHVSQLQGDGCHDVDGMARNRTGSILLCGDL</sequence>
<feature type="compositionally biased region" description="Acidic residues" evidence="1">
    <location>
        <begin position="424"/>
        <end position="437"/>
    </location>
</feature>
<dbReference type="GO" id="GO:0038203">
    <property type="term" value="P:TORC2 signaling"/>
    <property type="evidence" value="ECO:0007669"/>
    <property type="project" value="TreeGrafter"/>
</dbReference>
<gene>
    <name evidence="6" type="ORF">BN1204_045070</name>
    <name evidence="5" type="ORF">NCLIV_045070</name>
</gene>
<feature type="compositionally biased region" description="Low complexity" evidence="1">
    <location>
        <begin position="1280"/>
        <end position="1293"/>
    </location>
</feature>
<feature type="region of interest" description="Disordered" evidence="1">
    <location>
        <begin position="3565"/>
        <end position="3602"/>
    </location>
</feature>
<evidence type="ECO:0000256" key="1">
    <source>
        <dbReference type="SAM" id="MobiDB-lite"/>
    </source>
</evidence>
<feature type="compositionally biased region" description="Basic and acidic residues" evidence="1">
    <location>
        <begin position="4022"/>
        <end position="4048"/>
    </location>
</feature>
<feature type="region of interest" description="Disordered" evidence="1">
    <location>
        <begin position="2978"/>
        <end position="3014"/>
    </location>
</feature>
<feature type="compositionally biased region" description="Gly residues" evidence="1">
    <location>
        <begin position="3938"/>
        <end position="3948"/>
    </location>
</feature>
<feature type="compositionally biased region" description="Acidic residues" evidence="1">
    <location>
        <begin position="4146"/>
        <end position="4155"/>
    </location>
</feature>
<feature type="region of interest" description="Disordered" evidence="1">
    <location>
        <begin position="1229"/>
        <end position="1252"/>
    </location>
</feature>
<feature type="compositionally biased region" description="Basic and acidic residues" evidence="1">
    <location>
        <begin position="1229"/>
        <end position="1245"/>
    </location>
</feature>
<feature type="region of interest" description="Disordered" evidence="1">
    <location>
        <begin position="165"/>
        <end position="188"/>
    </location>
</feature>
<evidence type="ECO:0008006" key="8">
    <source>
        <dbReference type="Google" id="ProtNLM"/>
    </source>
</evidence>
<evidence type="ECO:0000313" key="7">
    <source>
        <dbReference type="Proteomes" id="UP000007494"/>
    </source>
</evidence>
<feature type="region of interest" description="Disordered" evidence="1">
    <location>
        <begin position="3655"/>
        <end position="3677"/>
    </location>
</feature>
<feature type="region of interest" description="Disordered" evidence="1">
    <location>
        <begin position="4145"/>
        <end position="4198"/>
    </location>
</feature>
<dbReference type="SMART" id="SM01310">
    <property type="entry name" value="RICTOR_V"/>
    <property type="match status" value="1"/>
</dbReference>
<evidence type="ECO:0000259" key="3">
    <source>
        <dbReference type="SMART" id="SM01308"/>
    </source>
</evidence>
<dbReference type="OrthoDB" id="330258at2759"/>
<feature type="region of interest" description="Disordered" evidence="1">
    <location>
        <begin position="1"/>
        <end position="45"/>
    </location>
</feature>
<dbReference type="InterPro" id="IPR029451">
    <property type="entry name" value="RICTOR_M"/>
</dbReference>
<dbReference type="RefSeq" id="XP_003884105.1">
    <property type="nucleotide sequence ID" value="XM_003884056.1"/>
</dbReference>
<feature type="region of interest" description="Disordered" evidence="1">
    <location>
        <begin position="424"/>
        <end position="466"/>
    </location>
</feature>